<dbReference type="GO" id="GO:0003847">
    <property type="term" value="F:1-alkyl-2-acetylglycerophosphocholine esterase activity"/>
    <property type="evidence" value="ECO:0007669"/>
    <property type="project" value="UniProtKB-EC"/>
</dbReference>
<proteinExistence type="predicted"/>
<evidence type="ECO:0000256" key="4">
    <source>
        <dbReference type="ARBA" id="ARBA00023098"/>
    </source>
</evidence>
<organism evidence="6 7">
    <name type="scientific">Corynespora cassiicola Philippines</name>
    <dbReference type="NCBI Taxonomy" id="1448308"/>
    <lineage>
        <taxon>Eukaryota</taxon>
        <taxon>Fungi</taxon>
        <taxon>Dikarya</taxon>
        <taxon>Ascomycota</taxon>
        <taxon>Pezizomycotina</taxon>
        <taxon>Dothideomycetes</taxon>
        <taxon>Pleosporomycetidae</taxon>
        <taxon>Pleosporales</taxon>
        <taxon>Corynesporascaceae</taxon>
        <taxon>Corynespora</taxon>
    </lineage>
</organism>
<protein>
    <recommendedName>
        <fullName evidence="1">1-alkyl-2-acetylglycerophosphocholine esterase</fullName>
        <ecNumber evidence="1">3.1.1.47</ecNumber>
    </recommendedName>
</protein>
<name>A0A2T2N2I6_CORCC</name>
<dbReference type="SUPFAM" id="SSF53474">
    <property type="entry name" value="alpha/beta-Hydrolases"/>
    <property type="match status" value="1"/>
</dbReference>
<evidence type="ECO:0000256" key="5">
    <source>
        <dbReference type="SAM" id="SignalP"/>
    </source>
</evidence>
<gene>
    <name evidence="6" type="ORF">BS50DRAFT_656807</name>
</gene>
<dbReference type="OrthoDB" id="2363873at2759"/>
<dbReference type="STRING" id="1448308.A0A2T2N2I6"/>
<keyword evidence="7" id="KW-1185">Reference proteome</keyword>
<accession>A0A2T2N2I6</accession>
<dbReference type="Pfam" id="PF03403">
    <property type="entry name" value="PAF-AH_p_II"/>
    <property type="match status" value="1"/>
</dbReference>
<keyword evidence="2" id="KW-0378">Hydrolase</keyword>
<keyword evidence="3" id="KW-0442">Lipid degradation</keyword>
<feature type="non-terminal residue" evidence="6">
    <location>
        <position position="1"/>
    </location>
</feature>
<dbReference type="Gene3D" id="3.40.50.1820">
    <property type="entry name" value="alpha/beta hydrolase"/>
    <property type="match status" value="1"/>
</dbReference>
<evidence type="ECO:0000256" key="2">
    <source>
        <dbReference type="ARBA" id="ARBA00022801"/>
    </source>
</evidence>
<evidence type="ECO:0000313" key="6">
    <source>
        <dbReference type="EMBL" id="PSN59614.1"/>
    </source>
</evidence>
<dbReference type="GO" id="GO:0016042">
    <property type="term" value="P:lipid catabolic process"/>
    <property type="evidence" value="ECO:0007669"/>
    <property type="project" value="UniProtKB-KW"/>
</dbReference>
<feature type="chain" id="PRO_5015650020" description="1-alkyl-2-acetylglycerophosphocholine esterase" evidence="5">
    <location>
        <begin position="17"/>
        <end position="377"/>
    </location>
</feature>
<dbReference type="PANTHER" id="PTHR10272">
    <property type="entry name" value="PLATELET-ACTIVATING FACTOR ACETYLHYDROLASE"/>
    <property type="match status" value="1"/>
</dbReference>
<evidence type="ECO:0000256" key="3">
    <source>
        <dbReference type="ARBA" id="ARBA00022963"/>
    </source>
</evidence>
<dbReference type="EC" id="3.1.1.47" evidence="1"/>
<dbReference type="AlphaFoldDB" id="A0A2T2N2I6"/>
<reference evidence="6 7" key="1">
    <citation type="journal article" date="2018" name="Front. Microbiol.">
        <title>Genome-Wide Analysis of Corynespora cassiicola Leaf Fall Disease Putative Effectors.</title>
        <authorList>
            <person name="Lopez D."/>
            <person name="Ribeiro S."/>
            <person name="Label P."/>
            <person name="Fumanal B."/>
            <person name="Venisse J.S."/>
            <person name="Kohler A."/>
            <person name="de Oliveira R.R."/>
            <person name="Labutti K."/>
            <person name="Lipzen A."/>
            <person name="Lail K."/>
            <person name="Bauer D."/>
            <person name="Ohm R.A."/>
            <person name="Barry K.W."/>
            <person name="Spatafora J."/>
            <person name="Grigoriev I.V."/>
            <person name="Martin F.M."/>
            <person name="Pujade-Renaud V."/>
        </authorList>
    </citation>
    <scope>NUCLEOTIDE SEQUENCE [LARGE SCALE GENOMIC DNA]</scope>
    <source>
        <strain evidence="6 7">Philippines</strain>
    </source>
</reference>
<feature type="signal peptide" evidence="5">
    <location>
        <begin position="1"/>
        <end position="16"/>
    </location>
</feature>
<dbReference type="EMBL" id="KZ678154">
    <property type="protein sequence ID" value="PSN59614.1"/>
    <property type="molecule type" value="Genomic_DNA"/>
</dbReference>
<keyword evidence="4" id="KW-0443">Lipid metabolism</keyword>
<sequence>NMLSILFIWFAHTTAGYMIPNPPGRYNVTLEIGTLTDYTRNTSFAATTTPRELMVSVFQPVTCETTVAVPYMPNKTAEYQGPFLQKQFDISINFAPFFLEARLPVCQSQPNSCSALEDVPILLFDTGYGIPRHYYNVIASAIASEGFVVITMDHPEETNIITYPDGHVIYGPGPSSPTPEEYIQYTTIRMADASFIIDQLSNATAIAELLPQRGPRSFPTDRIAMMGHSLGGVTAVVLAGQDPRVRGAINWDGSIFSPLPPSGLSKPVQYMSSAPDDPTWVEAWPKLTGPKLWLTVANITHMGFSDALMLFQAAGQEDAAVASLLGTIAPSELLHILMVYTNEWMNGVFAGNIGGPLLQGEEPERFPEVSIVTKSNF</sequence>
<evidence type="ECO:0000313" key="7">
    <source>
        <dbReference type="Proteomes" id="UP000240883"/>
    </source>
</evidence>
<keyword evidence="5" id="KW-0732">Signal</keyword>
<evidence type="ECO:0000256" key="1">
    <source>
        <dbReference type="ARBA" id="ARBA00013201"/>
    </source>
</evidence>
<dbReference type="Proteomes" id="UP000240883">
    <property type="component" value="Unassembled WGS sequence"/>
</dbReference>
<dbReference type="PANTHER" id="PTHR10272:SF14">
    <property type="entry name" value="PAF ACETYLHYDROLASE FAMILY PROTEIN"/>
    <property type="match status" value="1"/>
</dbReference>
<dbReference type="InterPro" id="IPR029058">
    <property type="entry name" value="AB_hydrolase_fold"/>
</dbReference>